<dbReference type="CDD" id="cd00293">
    <property type="entry name" value="USP-like"/>
    <property type="match status" value="1"/>
</dbReference>
<reference evidence="3 4" key="2">
    <citation type="journal article" date="2010" name="Stand. Genomic Sci.">
        <title>Complete genome sequence of Desulfohalobium retbaense type strain (HR(100)).</title>
        <authorList>
            <person name="Spring S."/>
            <person name="Nolan M."/>
            <person name="Lapidus A."/>
            <person name="Glavina Del Rio T."/>
            <person name="Copeland A."/>
            <person name="Tice H."/>
            <person name="Cheng J.F."/>
            <person name="Lucas S."/>
            <person name="Land M."/>
            <person name="Chen F."/>
            <person name="Bruce D."/>
            <person name="Goodwin L."/>
            <person name="Pitluck S."/>
            <person name="Ivanova N."/>
            <person name="Mavromatis K."/>
            <person name="Mikhailova N."/>
            <person name="Pati A."/>
            <person name="Chen A."/>
            <person name="Palaniappan K."/>
            <person name="Hauser L."/>
            <person name="Chang Y.J."/>
            <person name="Jeffries C.D."/>
            <person name="Munk C."/>
            <person name="Kiss H."/>
            <person name="Chain P."/>
            <person name="Han C."/>
            <person name="Brettin T."/>
            <person name="Detter J.C."/>
            <person name="Schuler E."/>
            <person name="Goker M."/>
            <person name="Rohde M."/>
            <person name="Bristow J."/>
            <person name="Eisen J.A."/>
            <person name="Markowitz V."/>
            <person name="Hugenholtz P."/>
            <person name="Kyrpides N.C."/>
            <person name="Klenk H.P."/>
        </authorList>
    </citation>
    <scope>NUCLEOTIDE SEQUENCE [LARGE SCALE GENOMIC DNA]</scope>
    <source>
        <strain evidence="3 4">DSM 5692</strain>
    </source>
</reference>
<dbReference type="eggNOG" id="COG0589">
    <property type="taxonomic scope" value="Bacteria"/>
</dbReference>
<dbReference type="RefSeq" id="WP_015751208.1">
    <property type="nucleotide sequence ID" value="NC_013223.1"/>
</dbReference>
<dbReference type="Pfam" id="PF00582">
    <property type="entry name" value="Usp"/>
    <property type="match status" value="1"/>
</dbReference>
<comment type="similarity">
    <text evidence="1">Belongs to the universal stress protein A family.</text>
</comment>
<dbReference type="OrthoDB" id="9784123at2"/>
<name>C8X0V3_DESRD</name>
<evidence type="ECO:0000313" key="3">
    <source>
        <dbReference type="EMBL" id="ACV68050.1"/>
    </source>
</evidence>
<dbReference type="HOGENOM" id="CLU_049301_11_2_7"/>
<evidence type="ECO:0000259" key="2">
    <source>
        <dbReference type="Pfam" id="PF00582"/>
    </source>
</evidence>
<dbReference type="InterPro" id="IPR014729">
    <property type="entry name" value="Rossmann-like_a/b/a_fold"/>
</dbReference>
<dbReference type="Gene3D" id="3.40.50.620">
    <property type="entry name" value="HUPs"/>
    <property type="match status" value="1"/>
</dbReference>
<sequence>MAWYEKQKVLVPIDFSKKSFEALDVAGEFVRESSQLYLIYVVRPLRPTDLDMIWETLSEEQRIHLQGLRLGTGDTTAGKESEKRIQVHAKALRDHLDDKYDQVNVTVTFGDPGEEIAKHADELGVDMIVMPSHGRRGVKHLLLGSVAERVLRYAHCPVLVLR</sequence>
<protein>
    <submittedName>
        <fullName evidence="3">UspA domain protein</fullName>
    </submittedName>
</protein>
<proteinExistence type="inferred from homology"/>
<dbReference type="KEGG" id="drt:Dret_0758"/>
<gene>
    <name evidence="3" type="ordered locus">Dret_0758</name>
</gene>
<dbReference type="PANTHER" id="PTHR46268">
    <property type="entry name" value="STRESS RESPONSE PROTEIN NHAX"/>
    <property type="match status" value="1"/>
</dbReference>
<dbReference type="AlphaFoldDB" id="C8X0V3"/>
<dbReference type="SUPFAM" id="SSF52402">
    <property type="entry name" value="Adenine nucleotide alpha hydrolases-like"/>
    <property type="match status" value="1"/>
</dbReference>
<accession>C8X0V3</accession>
<dbReference type="STRING" id="485915.Dret_0758"/>
<keyword evidence="4" id="KW-1185">Reference proteome</keyword>
<evidence type="ECO:0000256" key="1">
    <source>
        <dbReference type="ARBA" id="ARBA00008791"/>
    </source>
</evidence>
<feature type="domain" description="UspA" evidence="2">
    <location>
        <begin position="7"/>
        <end position="162"/>
    </location>
</feature>
<dbReference type="InterPro" id="IPR006016">
    <property type="entry name" value="UspA"/>
</dbReference>
<dbReference type="InterPro" id="IPR006015">
    <property type="entry name" value="Universal_stress_UspA"/>
</dbReference>
<dbReference type="PANTHER" id="PTHR46268:SF6">
    <property type="entry name" value="UNIVERSAL STRESS PROTEIN UP12"/>
    <property type="match status" value="1"/>
</dbReference>
<dbReference type="Proteomes" id="UP000001052">
    <property type="component" value="Chromosome"/>
</dbReference>
<reference evidence="4" key="1">
    <citation type="submission" date="2009-09" db="EMBL/GenBank/DDBJ databases">
        <title>The complete chromosome of Desulfohalobium retbaense DSM 5692.</title>
        <authorList>
            <consortium name="US DOE Joint Genome Institute (JGI-PGF)"/>
            <person name="Lucas S."/>
            <person name="Copeland A."/>
            <person name="Lapidus A."/>
            <person name="Glavina del Rio T."/>
            <person name="Dalin E."/>
            <person name="Tice H."/>
            <person name="Bruce D."/>
            <person name="Goodwin L."/>
            <person name="Pitluck S."/>
            <person name="Kyrpides N."/>
            <person name="Mavromatis K."/>
            <person name="Ivanova N."/>
            <person name="Mikhailova N."/>
            <person name="Munk A.C."/>
            <person name="Brettin T."/>
            <person name="Detter J.C."/>
            <person name="Han C."/>
            <person name="Tapia R."/>
            <person name="Larimer F."/>
            <person name="Land M."/>
            <person name="Hauser L."/>
            <person name="Markowitz V."/>
            <person name="Cheng J.-F."/>
            <person name="Hugenholtz P."/>
            <person name="Woyke T."/>
            <person name="Wu D."/>
            <person name="Spring S."/>
            <person name="Klenk H.-P."/>
            <person name="Eisen J.A."/>
        </authorList>
    </citation>
    <scope>NUCLEOTIDE SEQUENCE [LARGE SCALE GENOMIC DNA]</scope>
    <source>
        <strain evidence="4">DSM 5692</strain>
    </source>
</reference>
<organism evidence="3 4">
    <name type="scientific">Desulfohalobium retbaense (strain ATCC 49708 / DSM 5692 / JCM 16813 / HR100)</name>
    <dbReference type="NCBI Taxonomy" id="485915"/>
    <lineage>
        <taxon>Bacteria</taxon>
        <taxon>Pseudomonadati</taxon>
        <taxon>Thermodesulfobacteriota</taxon>
        <taxon>Desulfovibrionia</taxon>
        <taxon>Desulfovibrionales</taxon>
        <taxon>Desulfohalobiaceae</taxon>
        <taxon>Desulfohalobium</taxon>
    </lineage>
</organism>
<evidence type="ECO:0000313" key="4">
    <source>
        <dbReference type="Proteomes" id="UP000001052"/>
    </source>
</evidence>
<dbReference type="EMBL" id="CP001734">
    <property type="protein sequence ID" value="ACV68050.1"/>
    <property type="molecule type" value="Genomic_DNA"/>
</dbReference>
<dbReference type="PRINTS" id="PR01438">
    <property type="entry name" value="UNVRSLSTRESS"/>
</dbReference>